<accession>A0ABD1WS65</accession>
<proteinExistence type="predicted"/>
<gene>
    <name evidence="1" type="ORF">Fot_05162</name>
</gene>
<keyword evidence="2" id="KW-1185">Reference proteome</keyword>
<dbReference type="EMBL" id="JBFOLJ010000002">
    <property type="protein sequence ID" value="KAL2551543.1"/>
    <property type="molecule type" value="Genomic_DNA"/>
</dbReference>
<name>A0ABD1WS65_9LAMI</name>
<dbReference type="AlphaFoldDB" id="A0ABD1WS65"/>
<comment type="caution">
    <text evidence="1">The sequence shown here is derived from an EMBL/GenBank/DDBJ whole genome shotgun (WGS) entry which is preliminary data.</text>
</comment>
<evidence type="ECO:0000313" key="1">
    <source>
        <dbReference type="EMBL" id="KAL2551543.1"/>
    </source>
</evidence>
<evidence type="ECO:0000313" key="2">
    <source>
        <dbReference type="Proteomes" id="UP001604277"/>
    </source>
</evidence>
<protein>
    <submittedName>
        <fullName evidence="1">F-box/FBD/LRR-repeat protein</fullName>
    </submittedName>
</protein>
<dbReference type="Proteomes" id="UP001604277">
    <property type="component" value="Unassembled WGS sequence"/>
</dbReference>
<organism evidence="1 2">
    <name type="scientific">Forsythia ovata</name>
    <dbReference type="NCBI Taxonomy" id="205694"/>
    <lineage>
        <taxon>Eukaryota</taxon>
        <taxon>Viridiplantae</taxon>
        <taxon>Streptophyta</taxon>
        <taxon>Embryophyta</taxon>
        <taxon>Tracheophyta</taxon>
        <taxon>Spermatophyta</taxon>
        <taxon>Magnoliopsida</taxon>
        <taxon>eudicotyledons</taxon>
        <taxon>Gunneridae</taxon>
        <taxon>Pentapetalae</taxon>
        <taxon>asterids</taxon>
        <taxon>lamiids</taxon>
        <taxon>Lamiales</taxon>
        <taxon>Oleaceae</taxon>
        <taxon>Forsythieae</taxon>
        <taxon>Forsythia</taxon>
    </lineage>
</organism>
<sequence length="146" mass="16848">MRSLDIVDTSVVMDFLEVQDYSDVLLNRLHEVTLENISGTAPEMALIKLLLEKSSTMRRMDILSTFYEYDDKLVGTLKELNKFWRASPNAEVKFKDEIEQWWSNCWHVPGLKTTPPTATAASPRRLTVRFISPSLFLSLHMRNLEG</sequence>
<reference evidence="2" key="1">
    <citation type="submission" date="2024-07" db="EMBL/GenBank/DDBJ databases">
        <title>Two chromosome-level genome assemblies of Korean endemic species Abeliophyllum distichum and Forsythia ovata (Oleaceae).</title>
        <authorList>
            <person name="Jang H."/>
        </authorList>
    </citation>
    <scope>NUCLEOTIDE SEQUENCE [LARGE SCALE GENOMIC DNA]</scope>
</reference>